<comment type="caution">
    <text evidence="9">The sequence shown here is derived from an EMBL/GenBank/DDBJ whole genome shotgun (WGS) entry which is preliminary data.</text>
</comment>
<accession>A0A3N1NXC0</accession>
<evidence type="ECO:0000313" key="10">
    <source>
        <dbReference type="Proteomes" id="UP000273643"/>
    </source>
</evidence>
<dbReference type="Gene3D" id="3.30.565.10">
    <property type="entry name" value="Histidine kinase-like ATPase, C-terminal domain"/>
    <property type="match status" value="1"/>
</dbReference>
<dbReference type="OrthoDB" id="9785252at2"/>
<name>A0A3N1NXC0_9GAMM</name>
<dbReference type="InterPro" id="IPR050980">
    <property type="entry name" value="2C_sensor_his_kinase"/>
</dbReference>
<keyword evidence="7" id="KW-0812">Transmembrane</keyword>
<protein>
    <recommendedName>
        <fullName evidence="2">histidine kinase</fullName>
        <ecNumber evidence="2">2.7.13.3</ecNumber>
    </recommendedName>
</protein>
<dbReference type="RefSeq" id="WP_123637944.1">
    <property type="nucleotide sequence ID" value="NZ_RJUK01000001.1"/>
</dbReference>
<dbReference type="GO" id="GO:0005524">
    <property type="term" value="F:ATP binding"/>
    <property type="evidence" value="ECO:0007669"/>
    <property type="project" value="UniProtKB-KW"/>
</dbReference>
<dbReference type="PANTHER" id="PTHR44936">
    <property type="entry name" value="SENSOR PROTEIN CREC"/>
    <property type="match status" value="1"/>
</dbReference>
<keyword evidence="3" id="KW-0808">Transferase</keyword>
<dbReference type="AlphaFoldDB" id="A0A3N1NXC0"/>
<dbReference type="InterPro" id="IPR003594">
    <property type="entry name" value="HATPase_dom"/>
</dbReference>
<dbReference type="Proteomes" id="UP000273643">
    <property type="component" value="Unassembled WGS sequence"/>
</dbReference>
<keyword evidence="5 9" id="KW-0418">Kinase</keyword>
<feature type="domain" description="Histidine kinase/HSP90-like ATPase" evidence="8">
    <location>
        <begin position="302"/>
        <end position="403"/>
    </location>
</feature>
<evidence type="ECO:0000256" key="6">
    <source>
        <dbReference type="ARBA" id="ARBA00022840"/>
    </source>
</evidence>
<gene>
    <name evidence="9" type="ORF">EDC38_1473</name>
</gene>
<keyword evidence="10" id="KW-1185">Reference proteome</keyword>
<sequence>MTPAERSPEQYLQWVRWLLIAVLLVPMGQDVLSGAALTVDGWLGLWCFALAVQLVAYSPWPRAEHRRLSLHLLCDIALWNGVVWLTGGATNPFAALLLIPLVLAFLLLPWPWAALLLIASIAGQLVQLMAVSGTHLGQGAMGGHFQAMVAGFVIAALLLALTLLYLRRQLHQRDLDLQRLRETQLRDEQLLAVGTAAAQLTHEMATPVQSIGLLLEEVELALAPADRQVTETERQLIRQQLARIQGLLADWRLIAEDVRARRVQALPLDQLIQSVRQLLSITRPGEPVEWGEMEGLAGYCVRADRTLMPAILSLLNNALDAGGSVRVSGYCSEGLWRLDIDNTGRPLTPEQRARLGAECLPSDDGFGLGALVSYATLERFGGRVYWSGDDRSTRTRLELPIQECFEGD</sequence>
<evidence type="ECO:0000256" key="7">
    <source>
        <dbReference type="SAM" id="Phobius"/>
    </source>
</evidence>
<dbReference type="SMART" id="SM00387">
    <property type="entry name" value="HATPase_c"/>
    <property type="match status" value="1"/>
</dbReference>
<keyword evidence="7" id="KW-1133">Transmembrane helix</keyword>
<feature type="transmembrane region" description="Helical" evidence="7">
    <location>
        <begin position="12"/>
        <end position="29"/>
    </location>
</feature>
<evidence type="ECO:0000256" key="4">
    <source>
        <dbReference type="ARBA" id="ARBA00022741"/>
    </source>
</evidence>
<evidence type="ECO:0000256" key="3">
    <source>
        <dbReference type="ARBA" id="ARBA00022679"/>
    </source>
</evidence>
<evidence type="ECO:0000256" key="1">
    <source>
        <dbReference type="ARBA" id="ARBA00000085"/>
    </source>
</evidence>
<organism evidence="9 10">
    <name type="scientific">Marinimicrobium koreense</name>
    <dbReference type="NCBI Taxonomy" id="306545"/>
    <lineage>
        <taxon>Bacteria</taxon>
        <taxon>Pseudomonadati</taxon>
        <taxon>Pseudomonadota</taxon>
        <taxon>Gammaproteobacteria</taxon>
        <taxon>Cellvibrionales</taxon>
        <taxon>Cellvibrionaceae</taxon>
        <taxon>Marinimicrobium</taxon>
    </lineage>
</organism>
<keyword evidence="7" id="KW-0472">Membrane</keyword>
<evidence type="ECO:0000256" key="5">
    <source>
        <dbReference type="ARBA" id="ARBA00022777"/>
    </source>
</evidence>
<dbReference type="SUPFAM" id="SSF55874">
    <property type="entry name" value="ATPase domain of HSP90 chaperone/DNA topoisomerase II/histidine kinase"/>
    <property type="match status" value="1"/>
</dbReference>
<feature type="transmembrane region" description="Helical" evidence="7">
    <location>
        <begin position="145"/>
        <end position="166"/>
    </location>
</feature>
<keyword evidence="4" id="KW-0547">Nucleotide-binding</keyword>
<evidence type="ECO:0000256" key="2">
    <source>
        <dbReference type="ARBA" id="ARBA00012438"/>
    </source>
</evidence>
<proteinExistence type="predicted"/>
<evidence type="ECO:0000259" key="8">
    <source>
        <dbReference type="SMART" id="SM00387"/>
    </source>
</evidence>
<evidence type="ECO:0000313" key="9">
    <source>
        <dbReference type="EMBL" id="ROQ20855.1"/>
    </source>
</evidence>
<dbReference type="Pfam" id="PF02518">
    <property type="entry name" value="HATPase_c"/>
    <property type="match status" value="1"/>
</dbReference>
<dbReference type="InterPro" id="IPR036890">
    <property type="entry name" value="HATPase_C_sf"/>
</dbReference>
<reference evidence="9 10" key="1">
    <citation type="submission" date="2018-11" db="EMBL/GenBank/DDBJ databases">
        <title>Genomic Encyclopedia of Type Strains, Phase IV (KMG-IV): sequencing the most valuable type-strain genomes for metagenomic binning, comparative biology and taxonomic classification.</title>
        <authorList>
            <person name="Goeker M."/>
        </authorList>
    </citation>
    <scope>NUCLEOTIDE SEQUENCE [LARGE SCALE GENOMIC DNA]</scope>
    <source>
        <strain evidence="9 10">DSM 16974</strain>
    </source>
</reference>
<feature type="transmembrane region" description="Helical" evidence="7">
    <location>
        <begin position="35"/>
        <end position="56"/>
    </location>
</feature>
<dbReference type="PANTHER" id="PTHR44936:SF10">
    <property type="entry name" value="SENSOR PROTEIN RSTB"/>
    <property type="match status" value="1"/>
</dbReference>
<keyword evidence="6" id="KW-0067">ATP-binding</keyword>
<dbReference type="EMBL" id="RJUK01000001">
    <property type="protein sequence ID" value="ROQ20855.1"/>
    <property type="molecule type" value="Genomic_DNA"/>
</dbReference>
<dbReference type="EC" id="2.7.13.3" evidence="2"/>
<comment type="catalytic activity">
    <reaction evidence="1">
        <text>ATP + protein L-histidine = ADP + protein N-phospho-L-histidine.</text>
        <dbReference type="EC" id="2.7.13.3"/>
    </reaction>
</comment>
<dbReference type="GO" id="GO:0005886">
    <property type="term" value="C:plasma membrane"/>
    <property type="evidence" value="ECO:0007669"/>
    <property type="project" value="TreeGrafter"/>
</dbReference>
<dbReference type="GO" id="GO:0000155">
    <property type="term" value="F:phosphorelay sensor kinase activity"/>
    <property type="evidence" value="ECO:0007669"/>
    <property type="project" value="TreeGrafter"/>
</dbReference>